<dbReference type="Proteomes" id="UP000189443">
    <property type="component" value="Chromosome"/>
</dbReference>
<dbReference type="OrthoDB" id="8450798at2"/>
<dbReference type="InterPro" id="IPR012914">
    <property type="entry name" value="PucR_dom"/>
</dbReference>
<evidence type="ECO:0000313" key="5">
    <source>
        <dbReference type="Proteomes" id="UP000189443"/>
    </source>
</evidence>
<dbReference type="InterPro" id="IPR025736">
    <property type="entry name" value="PucR_C-HTH_dom"/>
</dbReference>
<feature type="compositionally biased region" description="Pro residues" evidence="1">
    <location>
        <begin position="370"/>
        <end position="384"/>
    </location>
</feature>
<accession>A0A1S6JCI6</accession>
<dbReference type="PANTHER" id="PTHR33744:SF1">
    <property type="entry name" value="DNA-BINDING TRANSCRIPTIONAL ACTIVATOR ADER"/>
    <property type="match status" value="1"/>
</dbReference>
<dbReference type="InterPro" id="IPR042070">
    <property type="entry name" value="PucR_C-HTH_sf"/>
</dbReference>
<dbReference type="InterPro" id="IPR051448">
    <property type="entry name" value="CdaR-like_regulators"/>
</dbReference>
<reference evidence="4 5" key="1">
    <citation type="submission" date="2017-02" db="EMBL/GenBank/DDBJ databases">
        <title>Streptomyces pactum ACT12 Genome sequencing and assembly.</title>
        <authorList>
            <person name="Xue Q."/>
            <person name="Yan X."/>
            <person name="Jia L."/>
            <person name="Yan H."/>
        </authorList>
    </citation>
    <scope>NUCLEOTIDE SEQUENCE [LARGE SCALE GENOMIC DNA]</scope>
    <source>
        <strain evidence="4 5">ACT12</strain>
    </source>
</reference>
<feature type="domain" description="PucR C-terminal helix-turn-helix" evidence="3">
    <location>
        <begin position="503"/>
        <end position="560"/>
    </location>
</feature>
<dbReference type="EMBL" id="CP019724">
    <property type="protein sequence ID" value="AQS69477.1"/>
    <property type="molecule type" value="Genomic_DNA"/>
</dbReference>
<keyword evidence="5" id="KW-1185">Reference proteome</keyword>
<evidence type="ECO:0000313" key="4">
    <source>
        <dbReference type="EMBL" id="AQS69477.1"/>
    </source>
</evidence>
<feature type="region of interest" description="Disordered" evidence="1">
    <location>
        <begin position="354"/>
        <end position="432"/>
    </location>
</feature>
<protein>
    <submittedName>
        <fullName evidence="4">PucR family transcriptional regulator</fullName>
    </submittedName>
</protein>
<dbReference type="Pfam" id="PF07905">
    <property type="entry name" value="PucR"/>
    <property type="match status" value="1"/>
</dbReference>
<evidence type="ECO:0000259" key="2">
    <source>
        <dbReference type="Pfam" id="PF07905"/>
    </source>
</evidence>
<sequence>MREPTAPPTPPTPPVSLAALLSRDGLALRQIAGPPAAGVTIRWAHTSEMSDPFPYLLGGELLLTAGVHIPAGTADPGPYFDDYVSRIVAAGGAALGFGVAPVHDTVPGALVAACEAYGLPLVEVPPGTTFSGVARAVWQLMAQARLAELRRVSEAQRGLAAAASRPDPVPSVLRRLAARLDGRAVLYGPEGAEIAAAGREPGGEVRRALAELARFVTGHASTTATDTVAGRRLAAYALGTGQGFVLGVAAPHREAGDHTIASVAAVLLSLLTGEHQSGTGAARSSALVRLLLGARPEEVAPLLGGADGEGGARWHVVHARPDTGTPDPVSASALGAALGSPLVDPAGDVVRVLVPAAPEPPPDGREPGGAPTPSPTGPHRPAPETPTAGADSGGGAAPDARAEPGAGTGGGADPGSGAGTGPGGRVGPAPQAGWTLGVSAPVAPAEWPAADVQAARALARARATRVPLVRHGARPALADLVPDGEAEAHARALLAPVAAVPALTETLRTWLSLHGSWDRTAVALSVHRNTVRQRVARCAALLDTDLDDPDVRMELWFALRR</sequence>
<evidence type="ECO:0000256" key="1">
    <source>
        <dbReference type="SAM" id="MobiDB-lite"/>
    </source>
</evidence>
<feature type="compositionally biased region" description="Gly residues" evidence="1">
    <location>
        <begin position="406"/>
        <end position="426"/>
    </location>
</feature>
<organism evidence="4 5">
    <name type="scientific">Streptomyces pactum</name>
    <dbReference type="NCBI Taxonomy" id="68249"/>
    <lineage>
        <taxon>Bacteria</taxon>
        <taxon>Bacillati</taxon>
        <taxon>Actinomycetota</taxon>
        <taxon>Actinomycetes</taxon>
        <taxon>Kitasatosporales</taxon>
        <taxon>Streptomycetaceae</taxon>
        <taxon>Streptomyces</taxon>
    </lineage>
</organism>
<dbReference type="KEGG" id="spac:B1H29_23595"/>
<dbReference type="AlphaFoldDB" id="A0A1S6JCI6"/>
<dbReference type="Gene3D" id="1.10.10.2840">
    <property type="entry name" value="PucR C-terminal helix-turn-helix domain"/>
    <property type="match status" value="1"/>
</dbReference>
<gene>
    <name evidence="4" type="ORF">B1H29_23595</name>
</gene>
<dbReference type="PANTHER" id="PTHR33744">
    <property type="entry name" value="CARBOHYDRATE DIACID REGULATOR"/>
    <property type="match status" value="1"/>
</dbReference>
<feature type="domain" description="Purine catabolism PurC-like" evidence="2">
    <location>
        <begin position="20"/>
        <end position="139"/>
    </location>
</feature>
<name>A0A1S6JCI6_9ACTN</name>
<dbReference type="Pfam" id="PF13556">
    <property type="entry name" value="HTH_30"/>
    <property type="match status" value="1"/>
</dbReference>
<dbReference type="RefSeq" id="WP_055417046.1">
    <property type="nucleotide sequence ID" value="NZ_CP019724.1"/>
</dbReference>
<proteinExistence type="predicted"/>
<evidence type="ECO:0000259" key="3">
    <source>
        <dbReference type="Pfam" id="PF13556"/>
    </source>
</evidence>